<accession>A0A6I0F5X6</accession>
<evidence type="ECO:0000256" key="1">
    <source>
        <dbReference type="SAM" id="Coils"/>
    </source>
</evidence>
<feature type="coiled-coil region" evidence="1">
    <location>
        <begin position="20"/>
        <end position="88"/>
    </location>
</feature>
<dbReference type="Proteomes" id="UP000468766">
    <property type="component" value="Unassembled WGS sequence"/>
</dbReference>
<gene>
    <name evidence="2" type="ORF">F9B85_01400</name>
</gene>
<keyword evidence="3" id="KW-1185">Reference proteome</keyword>
<comment type="caution">
    <text evidence="2">The sequence shown here is derived from an EMBL/GenBank/DDBJ whole genome shotgun (WGS) entry which is preliminary data.</text>
</comment>
<proteinExistence type="predicted"/>
<dbReference type="OrthoDB" id="2081113at2"/>
<reference evidence="2 3" key="1">
    <citation type="submission" date="2019-10" db="EMBL/GenBank/DDBJ databases">
        <title>Whole-genome sequence of the extremophile Heliorestis acidaminivorans DSM 24790.</title>
        <authorList>
            <person name="Kyndt J.A."/>
            <person name="Meyer T.E."/>
        </authorList>
    </citation>
    <scope>NUCLEOTIDE SEQUENCE [LARGE SCALE GENOMIC DNA]</scope>
    <source>
        <strain evidence="2 3">DSM 24790</strain>
    </source>
</reference>
<dbReference type="RefSeq" id="WP_151617818.1">
    <property type="nucleotide sequence ID" value="NZ_WBXO01000001.1"/>
</dbReference>
<evidence type="ECO:0000313" key="3">
    <source>
        <dbReference type="Proteomes" id="UP000468766"/>
    </source>
</evidence>
<sequence>MDFGLILAGLGIFLMAGGILQFSKQNRKKEEELIEAVEIDRKLLEAKLVKRDMEELLKVATLQSEEIVTKIQREVEQAKTNLAHQEHNKLPVEKEVVNKKVEVVSSVPQKVASRPYYIEEYRQQLEGKNYSKSKNSPQSLYQQGEEYIRLLDKGTPQNWSKNERYEQIPVLRQMGIQDREIAQLLHIGLGELQLISELRRRA</sequence>
<keyword evidence="1" id="KW-0175">Coiled coil</keyword>
<name>A0A6I0F5X6_9FIRM</name>
<protein>
    <recommendedName>
        <fullName evidence="4">DUF2802 domain-containing protein</fullName>
    </recommendedName>
</protein>
<dbReference type="AlphaFoldDB" id="A0A6I0F5X6"/>
<evidence type="ECO:0008006" key="4">
    <source>
        <dbReference type="Google" id="ProtNLM"/>
    </source>
</evidence>
<dbReference type="EMBL" id="WBXO01000001">
    <property type="protein sequence ID" value="KAB2954372.1"/>
    <property type="molecule type" value="Genomic_DNA"/>
</dbReference>
<organism evidence="2 3">
    <name type="scientific">Heliorestis acidaminivorans</name>
    <dbReference type="NCBI Taxonomy" id="553427"/>
    <lineage>
        <taxon>Bacteria</taxon>
        <taxon>Bacillati</taxon>
        <taxon>Bacillota</taxon>
        <taxon>Clostridia</taxon>
        <taxon>Eubacteriales</taxon>
        <taxon>Heliobacteriaceae</taxon>
        <taxon>Heliorestis</taxon>
    </lineage>
</organism>
<evidence type="ECO:0000313" key="2">
    <source>
        <dbReference type="EMBL" id="KAB2954372.1"/>
    </source>
</evidence>